<feature type="transmembrane region" description="Helical" evidence="2">
    <location>
        <begin position="528"/>
        <end position="548"/>
    </location>
</feature>
<feature type="region of interest" description="Disordered" evidence="1">
    <location>
        <begin position="384"/>
        <end position="410"/>
    </location>
</feature>
<dbReference type="EMBL" id="MU853802">
    <property type="protein sequence ID" value="KAK3939976.1"/>
    <property type="molecule type" value="Genomic_DNA"/>
</dbReference>
<evidence type="ECO:0000256" key="1">
    <source>
        <dbReference type="SAM" id="MobiDB-lite"/>
    </source>
</evidence>
<gene>
    <name evidence="3" type="ORF">QBC46DRAFT_354517</name>
</gene>
<dbReference type="AlphaFoldDB" id="A0AAN6N6A3"/>
<reference evidence="4" key="1">
    <citation type="journal article" date="2023" name="Mol. Phylogenet. Evol.">
        <title>Genome-scale phylogeny and comparative genomics of the fungal order Sordariales.</title>
        <authorList>
            <person name="Hensen N."/>
            <person name="Bonometti L."/>
            <person name="Westerberg I."/>
            <person name="Brannstrom I.O."/>
            <person name="Guillou S."/>
            <person name="Cros-Aarteil S."/>
            <person name="Calhoun S."/>
            <person name="Haridas S."/>
            <person name="Kuo A."/>
            <person name="Mondo S."/>
            <person name="Pangilinan J."/>
            <person name="Riley R."/>
            <person name="LaButti K."/>
            <person name="Andreopoulos B."/>
            <person name="Lipzen A."/>
            <person name="Chen C."/>
            <person name="Yan M."/>
            <person name="Daum C."/>
            <person name="Ng V."/>
            <person name="Clum A."/>
            <person name="Steindorff A."/>
            <person name="Ohm R.A."/>
            <person name="Martin F."/>
            <person name="Silar P."/>
            <person name="Natvig D.O."/>
            <person name="Lalanne C."/>
            <person name="Gautier V."/>
            <person name="Ament-Velasquez S.L."/>
            <person name="Kruys A."/>
            <person name="Hutchinson M.I."/>
            <person name="Powell A.J."/>
            <person name="Barry K."/>
            <person name="Miller A.N."/>
            <person name="Grigoriev I.V."/>
            <person name="Debuchy R."/>
            <person name="Gladieux P."/>
            <person name="Hiltunen Thoren M."/>
            <person name="Johannesson H."/>
        </authorList>
    </citation>
    <scope>NUCLEOTIDE SEQUENCE [LARGE SCALE GENOMIC DNA]</scope>
    <source>
        <strain evidence="4">CBS 340.73</strain>
    </source>
</reference>
<evidence type="ECO:0000256" key="2">
    <source>
        <dbReference type="SAM" id="Phobius"/>
    </source>
</evidence>
<accession>A0AAN6N6A3</accession>
<keyword evidence="2" id="KW-1133">Transmembrane helix</keyword>
<feature type="transmembrane region" description="Helical" evidence="2">
    <location>
        <begin position="457"/>
        <end position="479"/>
    </location>
</feature>
<feature type="compositionally biased region" description="Basic and acidic residues" evidence="1">
    <location>
        <begin position="384"/>
        <end position="397"/>
    </location>
</feature>
<evidence type="ECO:0000313" key="3">
    <source>
        <dbReference type="EMBL" id="KAK3939976.1"/>
    </source>
</evidence>
<feature type="transmembrane region" description="Helical" evidence="2">
    <location>
        <begin position="61"/>
        <end position="81"/>
    </location>
</feature>
<name>A0AAN6N6A3_9PEZI</name>
<dbReference type="PANTHER" id="PTHR35043:SF8">
    <property type="entry name" value="DUF4220 DOMAIN-CONTAINING PROTEIN"/>
    <property type="match status" value="1"/>
</dbReference>
<keyword evidence="4" id="KW-1185">Reference proteome</keyword>
<keyword evidence="2" id="KW-0812">Transmembrane</keyword>
<comment type="caution">
    <text evidence="3">The sequence shown here is derived from an EMBL/GenBank/DDBJ whole genome shotgun (WGS) entry which is preliminary data.</text>
</comment>
<feature type="transmembrane region" description="Helical" evidence="2">
    <location>
        <begin position="426"/>
        <end position="445"/>
    </location>
</feature>
<feature type="transmembrane region" description="Helical" evidence="2">
    <location>
        <begin position="21"/>
        <end position="41"/>
    </location>
</feature>
<keyword evidence="2" id="KW-0472">Membrane</keyword>
<dbReference type="Proteomes" id="UP001303473">
    <property type="component" value="Unassembled WGS sequence"/>
</dbReference>
<proteinExistence type="predicted"/>
<organism evidence="3 4">
    <name type="scientific">Diplogelasinospora grovesii</name>
    <dbReference type="NCBI Taxonomy" id="303347"/>
    <lineage>
        <taxon>Eukaryota</taxon>
        <taxon>Fungi</taxon>
        <taxon>Dikarya</taxon>
        <taxon>Ascomycota</taxon>
        <taxon>Pezizomycotina</taxon>
        <taxon>Sordariomycetes</taxon>
        <taxon>Sordariomycetidae</taxon>
        <taxon>Sordariales</taxon>
        <taxon>Diplogelasinosporaceae</taxon>
        <taxon>Diplogelasinospora</taxon>
    </lineage>
</organism>
<sequence>MSNSTASGDIRGWVFDCGSRGTLDIVYGCIVVLVSAIWTVVHLNVPAKGESDWRVFLRRTRWGLVSIFAPDFLTLVAASQWESAKKSLQQMRQLSEASQWGLEHSFYANSGGFVLQTPDTEPFPINGASLYYLVSKGYIALPSITREEIWDKSKADVFAKGLAILQGTWIIIQSIARAVQKLPLTPLELFTLAFVVSTTMSYYFWWRKPQHVGVPTVIDCMVPMSQILVDAGYAPDAPYTDTPMDFIEKQSESWKRRPLFERFDLECGRKEPTQACGDAAVSKESPEASVCGKSALRHIKSNETFTIVEEPESIPSPGEISTPRPVASTETLKDNFETGIVRRDTEDTLVMSPLSSRAPTLVAHENTKSTLSLRGADKKLKSLLEDDSLSEKEKQDSRTTQVRTQRPAGRIADDSILPGRRLPLKLLAMLIIPSLIHSSIHLVGWNLEFPTSLEQNLWRGSVIILASMSCVSVGMVRVLRVIGYQGEYSLVWVWVNADARESKRKSVIAQTGANMAGFMGIRNWTWPGFWDVVLSLSTLSLVVARIYLITEVCISLRQQPAKVYVDIDWTGFIPHI</sequence>
<evidence type="ECO:0000313" key="4">
    <source>
        <dbReference type="Proteomes" id="UP001303473"/>
    </source>
</evidence>
<dbReference type="PANTHER" id="PTHR35043">
    <property type="entry name" value="TRANSCRIPTION FACTOR DOMAIN-CONTAINING PROTEIN"/>
    <property type="match status" value="1"/>
</dbReference>
<protein>
    <submittedName>
        <fullName evidence="3">Uncharacterized protein</fullName>
    </submittedName>
</protein>